<feature type="region of interest" description="Disordered" evidence="1">
    <location>
        <begin position="1"/>
        <end position="26"/>
    </location>
</feature>
<dbReference type="Pfam" id="PF03846">
    <property type="entry name" value="SulA"/>
    <property type="match status" value="1"/>
</dbReference>
<dbReference type="Proteomes" id="UP000714380">
    <property type="component" value="Unassembled WGS sequence"/>
</dbReference>
<dbReference type="PIRSF" id="PIRSF003093">
    <property type="entry name" value="SulA"/>
    <property type="match status" value="1"/>
</dbReference>
<organism evidence="2 3">
    <name type="scientific">Thalassolituus marinus</name>
    <dbReference type="NCBI Taxonomy" id="671053"/>
    <lineage>
        <taxon>Bacteria</taxon>
        <taxon>Pseudomonadati</taxon>
        <taxon>Pseudomonadota</taxon>
        <taxon>Gammaproteobacteria</taxon>
        <taxon>Oceanospirillales</taxon>
        <taxon>Oceanospirillaceae</taxon>
        <taxon>Thalassolituus</taxon>
    </lineage>
</organism>
<dbReference type="SUPFAM" id="SSF52540">
    <property type="entry name" value="P-loop containing nucleoside triphosphate hydrolases"/>
    <property type="match status" value="1"/>
</dbReference>
<evidence type="ECO:0008006" key="4">
    <source>
        <dbReference type="Google" id="ProtNLM"/>
    </source>
</evidence>
<dbReference type="EMBL" id="JAEDAH010000050">
    <property type="protein sequence ID" value="MCA6064008.1"/>
    <property type="molecule type" value="Genomic_DNA"/>
</dbReference>
<keyword evidence="3" id="KW-1185">Reference proteome</keyword>
<dbReference type="InterPro" id="IPR027417">
    <property type="entry name" value="P-loop_NTPase"/>
</dbReference>
<dbReference type="RefSeq" id="WP_225674558.1">
    <property type="nucleotide sequence ID" value="NZ_JAEDAH010000050.1"/>
</dbReference>
<evidence type="ECO:0000313" key="3">
    <source>
        <dbReference type="Proteomes" id="UP000714380"/>
    </source>
</evidence>
<gene>
    <name evidence="2" type="ORF">I9W95_10340</name>
</gene>
<dbReference type="InterPro" id="IPR004596">
    <property type="entry name" value="Cell_div_suppressor_SulA"/>
</dbReference>
<sequence>MRQLALGMEEPGLSFSSQSPQRSLPAGSMTEVIVGDESAIQPLHLLPLLARCNEQKRWLMWLSPNRPLNKQWLETMGLQQSPVIHMDLCAETQMALCCRILEAGNSHMIVEWDGLIGTEQRRHLRQLARETGSHIVLIQRDL</sequence>
<comment type="caution">
    <text evidence="2">The sequence shown here is derived from an EMBL/GenBank/DDBJ whole genome shotgun (WGS) entry which is preliminary data.</text>
</comment>
<proteinExistence type="predicted"/>
<evidence type="ECO:0000313" key="2">
    <source>
        <dbReference type="EMBL" id="MCA6064008.1"/>
    </source>
</evidence>
<dbReference type="Gene3D" id="3.40.50.300">
    <property type="entry name" value="P-loop containing nucleotide triphosphate hydrolases"/>
    <property type="match status" value="1"/>
</dbReference>
<evidence type="ECO:0000256" key="1">
    <source>
        <dbReference type="SAM" id="MobiDB-lite"/>
    </source>
</evidence>
<reference evidence="2 3" key="1">
    <citation type="submission" date="2020-12" db="EMBL/GenBank/DDBJ databases">
        <title>Novel Thalassolituus-related marine hydrocarbonoclastic bacteria mediated algae-derived hydrocarbons mineralization in twilight zone of the northern South China Sea.</title>
        <authorList>
            <person name="Dong C."/>
        </authorList>
    </citation>
    <scope>NUCLEOTIDE SEQUENCE [LARGE SCALE GENOMIC DNA]</scope>
    <source>
        <strain evidence="2 3">IMCC1826</strain>
    </source>
</reference>
<protein>
    <recommendedName>
        <fullName evidence="4">Cell division inhibitor SulA</fullName>
    </recommendedName>
</protein>
<name>A0ABS7ZRY1_9GAMM</name>
<accession>A0ABS7ZRY1</accession>